<evidence type="ECO:0000256" key="1">
    <source>
        <dbReference type="ARBA" id="ARBA00023125"/>
    </source>
</evidence>
<dbReference type="Pfam" id="PF07282">
    <property type="entry name" value="Cas12f1-like_TNB"/>
    <property type="match status" value="1"/>
</dbReference>
<organism evidence="3">
    <name type="scientific">Bodo saltans virus</name>
    <dbReference type="NCBI Taxonomy" id="2024608"/>
    <lineage>
        <taxon>Viruses</taxon>
        <taxon>Varidnaviria</taxon>
        <taxon>Bamfordvirae</taxon>
        <taxon>Nucleocytoviricota</taxon>
        <taxon>Megaviricetes</taxon>
        <taxon>Imitervirales</taxon>
        <taxon>Mimiviridae</taxon>
        <taxon>Klosneuvirinae</taxon>
        <taxon>Theiavirus</taxon>
        <taxon>Theiavirus salishense</taxon>
    </lineage>
</organism>
<protein>
    <recommendedName>
        <fullName evidence="2">Cas12f1-like TNB domain-containing protein</fullName>
    </recommendedName>
</protein>
<name>A0A2H4UUY4_9VIRU</name>
<dbReference type="EMBL" id="MF782455">
    <property type="protein sequence ID" value="ATZ80674.1"/>
    <property type="molecule type" value="Genomic_DNA"/>
</dbReference>
<dbReference type="InterPro" id="IPR010095">
    <property type="entry name" value="Cas12f1-like_TNB"/>
</dbReference>
<dbReference type="GO" id="GO:0003677">
    <property type="term" value="F:DNA binding"/>
    <property type="evidence" value="ECO:0007669"/>
    <property type="project" value="UniProtKB-KW"/>
</dbReference>
<keyword evidence="1" id="KW-0238">DNA-binding</keyword>
<feature type="domain" description="Cas12f1-like TNB" evidence="2">
    <location>
        <begin position="535"/>
        <end position="603"/>
    </location>
</feature>
<keyword evidence="4" id="KW-1185">Reference proteome</keyword>
<sequence>MKKKPDKIYRIIKVPLDYVFRNIYSYEYKVLQENIIKCNKIFTYSLEFLKLYCLHSYEINNIFPTINSNLIRCILNIITTNPRVTTNEKKEITEFKIILMKIYNEHFKDEYIDINICSTGLKTLFEYMIIQILTIYENNIKLHYCDYVKRFINWFCNKKRFIEHYQKTKNKIGEKTFIANLKKIHYDVLNVNIDDNSYKTNVAFHDLVKIIKSIVLPKKTFIKSLYYDLECEPLKYLENMHIMMLIINNDNKCIYNVYPLRTSIIPKYMKLDTTTLINLLMETDKSHYLREGNLVKLADESWNKFFKLDNKVFKLKGYKFDHSILTDGVGCSIQFIKEEYYNKFVPNKKKITETYEYIDELEKEDYKRLKEKQIVAIDPNKGDLIYCVDGIEKERNQFRYTQDQRRKELKIKKYKKIREKLKKEEIIDGKTVEEWEAELSEKNRKELKFAEYKIYLKEKHKLNKKLEEFYEKRLFRKLNLNGYLNKKQSDQRMIKNFKEKFGESEKVVICIGDWSEKEQMKNKEPTKGKGMRKTFEENGFELYLVNEYNTSCKCNVCEGECKIFCKGENPRPWKNNKIPIHGLLKCKTCKVLWNRDENSSCNIYKISKLAIEGKQRPLYLTNKMDK</sequence>
<evidence type="ECO:0000313" key="4">
    <source>
        <dbReference type="Proteomes" id="UP000240325"/>
    </source>
</evidence>
<accession>A0A2H4UUY4</accession>
<gene>
    <name evidence="3" type="ORF">BMW23_0628</name>
</gene>
<proteinExistence type="predicted"/>
<dbReference type="Proteomes" id="UP000240325">
    <property type="component" value="Segment"/>
</dbReference>
<evidence type="ECO:0000313" key="3">
    <source>
        <dbReference type="EMBL" id="ATZ80674.1"/>
    </source>
</evidence>
<reference evidence="3" key="1">
    <citation type="journal article" date="2017" name="Elife">
        <title>The kinetoplastid-infecting Bodo saltans virus (BsV), a window into the most abundant giant viruses in the sea.</title>
        <authorList>
            <person name="Deeg C.M."/>
            <person name="Chow C.-E.T."/>
            <person name="Suttle C.A."/>
        </authorList>
    </citation>
    <scope>NUCLEOTIDE SEQUENCE</scope>
    <source>
        <strain evidence="3">NG1</strain>
    </source>
</reference>
<evidence type="ECO:0000259" key="2">
    <source>
        <dbReference type="Pfam" id="PF07282"/>
    </source>
</evidence>